<accession>A0ACB0YXL9</accession>
<evidence type="ECO:0000313" key="2">
    <source>
        <dbReference type="Proteomes" id="UP001497535"/>
    </source>
</evidence>
<evidence type="ECO:0000313" key="1">
    <source>
        <dbReference type="EMBL" id="CAK5068020.1"/>
    </source>
</evidence>
<proteinExistence type="predicted"/>
<organism evidence="1 2">
    <name type="scientific">Meloidogyne enterolobii</name>
    <name type="common">Root-knot nematode worm</name>
    <name type="synonym">Meloidogyne mayaguensis</name>
    <dbReference type="NCBI Taxonomy" id="390850"/>
    <lineage>
        <taxon>Eukaryota</taxon>
        <taxon>Metazoa</taxon>
        <taxon>Ecdysozoa</taxon>
        <taxon>Nematoda</taxon>
        <taxon>Chromadorea</taxon>
        <taxon>Rhabditida</taxon>
        <taxon>Tylenchina</taxon>
        <taxon>Tylenchomorpha</taxon>
        <taxon>Tylenchoidea</taxon>
        <taxon>Meloidogynidae</taxon>
        <taxon>Meloidogyninae</taxon>
        <taxon>Meloidogyne</taxon>
    </lineage>
</organism>
<protein>
    <submittedName>
        <fullName evidence="1">Uncharacterized protein</fullName>
    </submittedName>
</protein>
<gene>
    <name evidence="1" type="ORF">MENTE1834_LOCUS17999</name>
</gene>
<dbReference type="Proteomes" id="UP001497535">
    <property type="component" value="Unassembled WGS sequence"/>
</dbReference>
<comment type="caution">
    <text evidence="1">The sequence shown here is derived from an EMBL/GenBank/DDBJ whole genome shotgun (WGS) entry which is preliminary data.</text>
</comment>
<sequence>MIELLFDGTTNLPLQLHSQKSNLFIYKDYFHSCLLNFVLNHLTSNQFTIYLDDAIDVGEYQDVLFTILIKGGNKFSKICFRNRKLSELYNLIIQVIR</sequence>
<keyword evidence="2" id="KW-1185">Reference proteome</keyword>
<dbReference type="EMBL" id="CAVMJV010000020">
    <property type="protein sequence ID" value="CAK5068020.1"/>
    <property type="molecule type" value="Genomic_DNA"/>
</dbReference>
<reference evidence="1" key="1">
    <citation type="submission" date="2023-11" db="EMBL/GenBank/DDBJ databases">
        <authorList>
            <person name="Poullet M."/>
        </authorList>
    </citation>
    <scope>NUCLEOTIDE SEQUENCE</scope>
    <source>
        <strain evidence="1">E1834</strain>
    </source>
</reference>
<name>A0ACB0YXL9_MELEN</name>